<dbReference type="GO" id="GO:0003700">
    <property type="term" value="F:DNA-binding transcription factor activity"/>
    <property type="evidence" value="ECO:0007669"/>
    <property type="project" value="InterPro"/>
</dbReference>
<gene>
    <name evidence="3" type="ORF">EI291_16355</name>
</gene>
<feature type="region of interest" description="Disordered" evidence="1">
    <location>
        <begin position="209"/>
        <end position="234"/>
    </location>
</feature>
<dbReference type="EMBL" id="RWIT01000010">
    <property type="protein sequence ID" value="RSK47166.1"/>
    <property type="molecule type" value="Genomic_DNA"/>
</dbReference>
<sequence>MKYALLTQVLTLLEEFEATIPAKPEADGPSMEAFAAWLQVRVLPAPAEPVGRAGQPQETEVVIGQLVTYLYRYLRGYSRLALADSPLLTIDDFTYLATTFGHQPLSKTELIRRHIHEIPTGNEIIKRLLAREFLAEQPSTTDRRRKLLTVTPGGQQALFASMGPMRQLAHLAAGTLTAQERSQLVYLLQKLDAFHHPIFAGPRPDTFPDLISRHLPPGAPDDLTPQADTTSDSV</sequence>
<dbReference type="InterPro" id="IPR036388">
    <property type="entry name" value="WH-like_DNA-bd_sf"/>
</dbReference>
<evidence type="ECO:0000313" key="3">
    <source>
        <dbReference type="EMBL" id="RSK47166.1"/>
    </source>
</evidence>
<dbReference type="SUPFAM" id="SSF46785">
    <property type="entry name" value="Winged helix' DNA-binding domain"/>
    <property type="match status" value="1"/>
</dbReference>
<evidence type="ECO:0000313" key="4">
    <source>
        <dbReference type="Proteomes" id="UP000273500"/>
    </source>
</evidence>
<organism evidence="3 4">
    <name type="scientific">Hymenobacter rigui</name>
    <dbReference type="NCBI Taxonomy" id="334424"/>
    <lineage>
        <taxon>Bacteria</taxon>
        <taxon>Pseudomonadati</taxon>
        <taxon>Bacteroidota</taxon>
        <taxon>Cytophagia</taxon>
        <taxon>Cytophagales</taxon>
        <taxon>Hymenobacteraceae</taxon>
        <taxon>Hymenobacter</taxon>
    </lineage>
</organism>
<dbReference type="OrthoDB" id="961069at2"/>
<dbReference type="InterPro" id="IPR036390">
    <property type="entry name" value="WH_DNA-bd_sf"/>
</dbReference>
<evidence type="ECO:0000256" key="1">
    <source>
        <dbReference type="SAM" id="MobiDB-lite"/>
    </source>
</evidence>
<dbReference type="PROSITE" id="PS50995">
    <property type="entry name" value="HTH_MARR_2"/>
    <property type="match status" value="1"/>
</dbReference>
<comment type="caution">
    <text evidence="3">The sequence shown here is derived from an EMBL/GenBank/DDBJ whole genome shotgun (WGS) entry which is preliminary data.</text>
</comment>
<reference evidence="3 4" key="1">
    <citation type="submission" date="2018-12" db="EMBL/GenBank/DDBJ databases">
        <authorList>
            <person name="Feng G."/>
            <person name="Zhu H."/>
        </authorList>
    </citation>
    <scope>NUCLEOTIDE SEQUENCE [LARGE SCALE GENOMIC DNA]</scope>
    <source>
        <strain evidence="3 4">KCTC 12533</strain>
    </source>
</reference>
<protein>
    <submittedName>
        <fullName evidence="3">MarR family transcriptional regulator</fullName>
    </submittedName>
</protein>
<evidence type="ECO:0000259" key="2">
    <source>
        <dbReference type="PROSITE" id="PS50995"/>
    </source>
</evidence>
<dbReference type="AlphaFoldDB" id="A0A428KL36"/>
<keyword evidence="4" id="KW-1185">Reference proteome</keyword>
<accession>A0A428KL36</accession>
<dbReference type="RefSeq" id="WP_125422369.1">
    <property type="nucleotide sequence ID" value="NZ_RWIT01000010.1"/>
</dbReference>
<proteinExistence type="predicted"/>
<feature type="domain" description="HTH marR-type" evidence="2">
    <location>
        <begin position="60"/>
        <end position="193"/>
    </location>
</feature>
<dbReference type="Proteomes" id="UP000273500">
    <property type="component" value="Unassembled WGS sequence"/>
</dbReference>
<name>A0A428KL36_9BACT</name>
<dbReference type="Gene3D" id="1.10.10.10">
    <property type="entry name" value="Winged helix-like DNA-binding domain superfamily/Winged helix DNA-binding domain"/>
    <property type="match status" value="1"/>
</dbReference>
<dbReference type="InterPro" id="IPR000835">
    <property type="entry name" value="HTH_MarR-typ"/>
</dbReference>